<reference evidence="1 2" key="1">
    <citation type="journal article" date="2016" name="Sci. Rep.">
        <title>Complete genome sequence and transcriptomic analysis of a novel marine strain Bacillus weihaiensis reveals the mechanism of brown algae degradation.</title>
        <authorList>
            <person name="Zhu Y."/>
            <person name="Chen P."/>
            <person name="Bao Y."/>
            <person name="Men Y."/>
            <person name="Zeng Y."/>
            <person name="Yang J."/>
            <person name="Sun J."/>
            <person name="Sun Y."/>
        </authorList>
    </citation>
    <scope>NUCLEOTIDE SEQUENCE [LARGE SCALE GENOMIC DNA]</scope>
    <source>
        <strain evidence="1 2">Alg07</strain>
    </source>
</reference>
<dbReference type="STRING" id="1547283.A9C19_20185"/>
<gene>
    <name evidence="1" type="ORF">A9C19_20185</name>
</gene>
<proteinExistence type="predicted"/>
<dbReference type="PROSITE" id="PS51257">
    <property type="entry name" value="PROKAR_LIPOPROTEIN"/>
    <property type="match status" value="1"/>
</dbReference>
<dbReference type="AlphaFoldDB" id="A0A1L3MWU0"/>
<keyword evidence="2" id="KW-1185">Reference proteome</keyword>
<accession>A0A1L3MWU0</accession>
<dbReference type="EMBL" id="CP016020">
    <property type="protein sequence ID" value="APH06804.1"/>
    <property type="molecule type" value="Genomic_DNA"/>
</dbReference>
<dbReference type="KEGG" id="bwh:A9C19_20185"/>
<organism evidence="1 2">
    <name type="scientific">Bacillus weihaiensis</name>
    <dbReference type="NCBI Taxonomy" id="1547283"/>
    <lineage>
        <taxon>Bacteria</taxon>
        <taxon>Bacillati</taxon>
        <taxon>Bacillota</taxon>
        <taxon>Bacilli</taxon>
        <taxon>Bacillales</taxon>
        <taxon>Bacillaceae</taxon>
        <taxon>Bacillus</taxon>
    </lineage>
</organism>
<name>A0A1L3MWU0_9BACI</name>
<dbReference type="OrthoDB" id="1853246at2"/>
<evidence type="ECO:0000313" key="2">
    <source>
        <dbReference type="Proteomes" id="UP000181936"/>
    </source>
</evidence>
<evidence type="ECO:0000313" key="1">
    <source>
        <dbReference type="EMBL" id="APH06804.1"/>
    </source>
</evidence>
<dbReference type="RefSeq" id="WP_072581596.1">
    <property type="nucleotide sequence ID" value="NZ_CP016020.1"/>
</dbReference>
<sequence length="127" mass="14647">MRGLLIIFSIILLVSCDNQSLSIVVNEYDTSKLSIDFDNEKAYEIGANVEGMPIFKDPKKALKQAKLDYKEAFEAVAKEFDLEPVSDRNYKEYKKYGWQVTVKDKNVQEQSVKLSKFLDIYENSFGE</sequence>
<dbReference type="Proteomes" id="UP000181936">
    <property type="component" value="Chromosome"/>
</dbReference>
<protein>
    <submittedName>
        <fullName evidence="1">Uncharacterized protein</fullName>
    </submittedName>
</protein>